<dbReference type="RefSeq" id="WP_262573932.1">
    <property type="nucleotide sequence ID" value="NZ_JAOQKJ010000004.1"/>
</dbReference>
<name>A0ABT2T127_9FIRM</name>
<gene>
    <name evidence="1" type="ORF">OCV77_05430</name>
</gene>
<evidence type="ECO:0000313" key="2">
    <source>
        <dbReference type="Proteomes" id="UP001652432"/>
    </source>
</evidence>
<dbReference type="Proteomes" id="UP001652432">
    <property type="component" value="Unassembled WGS sequence"/>
</dbReference>
<keyword evidence="2" id="KW-1185">Reference proteome</keyword>
<dbReference type="EMBL" id="JAOQKJ010000004">
    <property type="protein sequence ID" value="MCU6743940.1"/>
    <property type="molecule type" value="Genomic_DNA"/>
</dbReference>
<reference evidence="1 2" key="1">
    <citation type="journal article" date="2021" name="ISME Commun">
        <title>Automated analysis of genomic sequences facilitates high-throughput and comprehensive description of bacteria.</title>
        <authorList>
            <person name="Hitch T.C.A."/>
        </authorList>
    </citation>
    <scope>NUCLEOTIDE SEQUENCE [LARGE SCALE GENOMIC DNA]</scope>
    <source>
        <strain evidence="1 2">Sanger_18</strain>
    </source>
</reference>
<organism evidence="1 2">
    <name type="scientific">Suilimivivens aceti</name>
    <dbReference type="NCBI Taxonomy" id="2981774"/>
    <lineage>
        <taxon>Bacteria</taxon>
        <taxon>Bacillati</taxon>
        <taxon>Bacillota</taxon>
        <taxon>Clostridia</taxon>
        <taxon>Lachnospirales</taxon>
        <taxon>Lachnospiraceae</taxon>
        <taxon>Suilimivivens</taxon>
    </lineage>
</organism>
<comment type="caution">
    <text evidence="1">The sequence shown here is derived from an EMBL/GenBank/DDBJ whole genome shotgun (WGS) entry which is preliminary data.</text>
</comment>
<evidence type="ECO:0000313" key="1">
    <source>
        <dbReference type="EMBL" id="MCU6743940.1"/>
    </source>
</evidence>
<proteinExistence type="predicted"/>
<sequence>MLSALRAHSKGDPNKLVGGYMSHGRRFREFLFGDSSAIGIAVEPMKYITKKKGSVQVSQPTVDEVGKYLKRWNALENYHLQEDALDKLFFSLCPNNTDISDILIKVSTLNDFYSTNIFSVYPVAKHILSMDVDARLKAGDVTLISDIQKVTINGVEKNFYSFATKYCSHHNPLEFPIYDSYVEKVLKYFRDKDGFSVFTNVDLKDYIRFKGVLIDFRKFYNLEQYNLKEIDKYIWQLGKEYFPNNYGKSK</sequence>
<accession>A0ABT2T127</accession>
<protein>
    <submittedName>
        <fullName evidence="1">Uncharacterized protein</fullName>
    </submittedName>
</protein>